<keyword evidence="1" id="KW-0472">Membrane</keyword>
<evidence type="ECO:0000259" key="2">
    <source>
        <dbReference type="Pfam" id="PF01551"/>
    </source>
</evidence>
<gene>
    <name evidence="3" type="ORF">J6I44_10950</name>
</gene>
<evidence type="ECO:0000313" key="4">
    <source>
        <dbReference type="Proteomes" id="UP001207918"/>
    </source>
</evidence>
<dbReference type="Pfam" id="PF01551">
    <property type="entry name" value="Peptidase_M23"/>
    <property type="match status" value="1"/>
</dbReference>
<organism evidence="3 4">
    <name type="scientific">Fodinibius salsisoli</name>
    <dbReference type="NCBI Taxonomy" id="2820877"/>
    <lineage>
        <taxon>Bacteria</taxon>
        <taxon>Pseudomonadati</taxon>
        <taxon>Balneolota</taxon>
        <taxon>Balneolia</taxon>
        <taxon>Balneolales</taxon>
        <taxon>Balneolaceae</taxon>
        <taxon>Fodinibius</taxon>
    </lineage>
</organism>
<dbReference type="Gene3D" id="2.70.70.10">
    <property type="entry name" value="Glucose Permease (Domain IIA)"/>
    <property type="match status" value="1"/>
</dbReference>
<feature type="domain" description="M23ase beta-sheet core" evidence="2">
    <location>
        <begin position="185"/>
        <end position="280"/>
    </location>
</feature>
<proteinExistence type="predicted"/>
<name>A0ABT3PN41_9BACT</name>
<keyword evidence="1" id="KW-0812">Transmembrane</keyword>
<sequence length="287" mass="31821">MFNFLKQLFSKQDRELTFVIFDEKEPDPSSNHRFKPAHLWYLFYGSLVTVAVIIFLLLKFSPVGELFSSHAERELQAQAIEISKRVQSLQDSLHARDAQLAQMKRVISTGADTVFTIDSSKGTTTSPAVQKKSELKSFSSVRSTSDSIFLKNKIVLSDIFKDVPDFPVGYPIKGTFTRGYNPQKGHFGIDIATKQGTPFTAIADGAVINLSWTLNYGWVLFVQHSDGIITVYKHAQSLSKSVGDVVQKGEVLGIAGDTGILSSGPHLHLEIWKNGIPQNPNSYLIKS</sequence>
<reference evidence="3 4" key="1">
    <citation type="submission" date="2021-03" db="EMBL/GenBank/DDBJ databases">
        <title>Aliifodinibius sp. nov., a new bacterium isolated from saline soil.</title>
        <authorList>
            <person name="Galisteo C."/>
            <person name="De La Haba R."/>
            <person name="Sanchez-Porro C."/>
            <person name="Ventosa A."/>
        </authorList>
    </citation>
    <scope>NUCLEOTIDE SEQUENCE [LARGE SCALE GENOMIC DNA]</scope>
    <source>
        <strain evidence="3 4">1BSP15-2V2</strain>
    </source>
</reference>
<dbReference type="InterPro" id="IPR016047">
    <property type="entry name" value="M23ase_b-sheet_dom"/>
</dbReference>
<protein>
    <submittedName>
        <fullName evidence="3">M23 family metallopeptidase</fullName>
    </submittedName>
</protein>
<dbReference type="CDD" id="cd12797">
    <property type="entry name" value="M23_peptidase"/>
    <property type="match status" value="1"/>
</dbReference>
<dbReference type="InterPro" id="IPR050570">
    <property type="entry name" value="Cell_wall_metabolism_enzyme"/>
</dbReference>
<evidence type="ECO:0000256" key="1">
    <source>
        <dbReference type="SAM" id="Phobius"/>
    </source>
</evidence>
<comment type="caution">
    <text evidence="3">The sequence shown here is derived from an EMBL/GenBank/DDBJ whole genome shotgun (WGS) entry which is preliminary data.</text>
</comment>
<keyword evidence="4" id="KW-1185">Reference proteome</keyword>
<dbReference type="PANTHER" id="PTHR21666:SF270">
    <property type="entry name" value="MUREIN HYDROLASE ACTIVATOR ENVC"/>
    <property type="match status" value="1"/>
</dbReference>
<dbReference type="Proteomes" id="UP001207918">
    <property type="component" value="Unassembled WGS sequence"/>
</dbReference>
<keyword evidence="1" id="KW-1133">Transmembrane helix</keyword>
<feature type="transmembrane region" description="Helical" evidence="1">
    <location>
        <begin position="39"/>
        <end position="58"/>
    </location>
</feature>
<accession>A0ABT3PN41</accession>
<dbReference type="RefSeq" id="WP_265766151.1">
    <property type="nucleotide sequence ID" value="NZ_JAGGJA010000006.1"/>
</dbReference>
<dbReference type="PANTHER" id="PTHR21666">
    <property type="entry name" value="PEPTIDASE-RELATED"/>
    <property type="match status" value="1"/>
</dbReference>
<dbReference type="SUPFAM" id="SSF51261">
    <property type="entry name" value="Duplicated hybrid motif"/>
    <property type="match status" value="1"/>
</dbReference>
<dbReference type="EMBL" id="JAGGJA010000006">
    <property type="protein sequence ID" value="MCW9707377.1"/>
    <property type="molecule type" value="Genomic_DNA"/>
</dbReference>
<evidence type="ECO:0000313" key="3">
    <source>
        <dbReference type="EMBL" id="MCW9707377.1"/>
    </source>
</evidence>
<dbReference type="InterPro" id="IPR011055">
    <property type="entry name" value="Dup_hybrid_motif"/>
</dbReference>